<gene>
    <name evidence="2" type="ORF">F1559_004217</name>
</gene>
<proteinExistence type="predicted"/>
<name>A0A7J7IRX8_9RHOD</name>
<comment type="caution">
    <text evidence="2">The sequence shown here is derived from an EMBL/GenBank/DDBJ whole genome shotgun (WGS) entry which is preliminary data.</text>
</comment>
<dbReference type="OrthoDB" id="1971at2759"/>
<organism evidence="2 3">
    <name type="scientific">Cyanidiococcus yangmingshanensis</name>
    <dbReference type="NCBI Taxonomy" id="2690220"/>
    <lineage>
        <taxon>Eukaryota</taxon>
        <taxon>Rhodophyta</taxon>
        <taxon>Bangiophyceae</taxon>
        <taxon>Cyanidiales</taxon>
        <taxon>Cyanidiaceae</taxon>
        <taxon>Cyanidiococcus</taxon>
    </lineage>
</organism>
<dbReference type="InterPro" id="IPR027267">
    <property type="entry name" value="AH/BAR_dom_sf"/>
</dbReference>
<protein>
    <recommendedName>
        <fullName evidence="4">BAR domain-containing protein</fullName>
    </recommendedName>
</protein>
<dbReference type="SUPFAM" id="SSF103657">
    <property type="entry name" value="BAR/IMD domain-like"/>
    <property type="match status" value="1"/>
</dbReference>
<sequence>MSTDSRGKTVSTSVSSLYSKAKQRVLNKFGRRTHLTRNPKVDSLNDIQSGIRADESKVASRITSYRRSLRDAILAGLDLQCLYLAIYKRNVGALKFNVERNEYSREPSAAQVLFIQKLEKELSEMETVLKREIDSFTARFKDYADHPLTNKTLEEADELRRVEALKAEYKKARTLYSDRAIEVEAGSSNQAALTDAYQDYMRQSDMLCQEMIQYQDRVAREVGNKVRGFFEAQQRIFNSLSEQYGKILPMARQLESLPFHSGLPGAADASPTSPSNRNDSALSSSEAMNLFD</sequence>
<feature type="compositionally biased region" description="Polar residues" evidence="1">
    <location>
        <begin position="270"/>
        <end position="292"/>
    </location>
</feature>
<feature type="region of interest" description="Disordered" evidence="1">
    <location>
        <begin position="262"/>
        <end position="292"/>
    </location>
</feature>
<evidence type="ECO:0000313" key="3">
    <source>
        <dbReference type="Proteomes" id="UP000530660"/>
    </source>
</evidence>
<dbReference type="Proteomes" id="UP000530660">
    <property type="component" value="Unassembled WGS sequence"/>
</dbReference>
<evidence type="ECO:0008006" key="4">
    <source>
        <dbReference type="Google" id="ProtNLM"/>
    </source>
</evidence>
<evidence type="ECO:0000313" key="2">
    <source>
        <dbReference type="EMBL" id="KAF6005304.1"/>
    </source>
</evidence>
<dbReference type="AlphaFoldDB" id="A0A7J7IRX8"/>
<accession>A0A7J7IRX8</accession>
<evidence type="ECO:0000256" key="1">
    <source>
        <dbReference type="SAM" id="MobiDB-lite"/>
    </source>
</evidence>
<dbReference type="EMBL" id="VWRR01000001">
    <property type="protein sequence ID" value="KAF6005304.1"/>
    <property type="molecule type" value="Genomic_DNA"/>
</dbReference>
<reference evidence="2 3" key="1">
    <citation type="journal article" date="2020" name="J. Phycol.">
        <title>Comparative genome analysis reveals Cyanidiococcus gen. nov., a new extremophilic red algal genus sister to Cyanidioschyzon (Cyanidioschyzonaceae, Rhodophyta).</title>
        <authorList>
            <person name="Liu S.-L."/>
            <person name="Chiang Y.-R."/>
            <person name="Yoon H.S."/>
            <person name="Fu H.-Y."/>
        </authorList>
    </citation>
    <scope>NUCLEOTIDE SEQUENCE [LARGE SCALE GENOMIC DNA]</scope>
    <source>
        <strain evidence="2 3">THAL066</strain>
    </source>
</reference>
<keyword evidence="3" id="KW-1185">Reference proteome</keyword>